<dbReference type="Pfam" id="PF11391">
    <property type="entry name" value="DUF2798"/>
    <property type="match status" value="2"/>
</dbReference>
<comment type="caution">
    <text evidence="2">The sequence shown here is derived from an EMBL/GenBank/DDBJ whole genome shotgun (WGS) entry which is preliminary data.</text>
</comment>
<proteinExistence type="predicted"/>
<dbReference type="EMBL" id="JAFREL020000001">
    <property type="protein sequence ID" value="MEO1770112.1"/>
    <property type="molecule type" value="Genomic_DNA"/>
</dbReference>
<dbReference type="InterPro" id="IPR021529">
    <property type="entry name" value="DUF2798"/>
</dbReference>
<feature type="transmembrane region" description="Helical" evidence="1">
    <location>
        <begin position="122"/>
        <end position="141"/>
    </location>
</feature>
<keyword evidence="3" id="KW-1185">Reference proteome</keyword>
<reference evidence="2 3" key="2">
    <citation type="submission" date="2024-02" db="EMBL/GenBank/DDBJ databases">
        <title>The Genome Sequence of Enterococcus sp. DIV0159.</title>
        <authorList>
            <person name="Earl A."/>
            <person name="Manson A."/>
            <person name="Gilmore M."/>
            <person name="Sanders J."/>
            <person name="Shea T."/>
            <person name="Howe W."/>
            <person name="Livny J."/>
            <person name="Cuomo C."/>
            <person name="Neafsey D."/>
            <person name="Birren B."/>
        </authorList>
    </citation>
    <scope>NUCLEOTIDE SEQUENCE [LARGE SCALE GENOMIC DNA]</scope>
    <source>
        <strain evidence="2 3">665A</strain>
    </source>
</reference>
<feature type="transmembrane region" description="Helical" evidence="1">
    <location>
        <begin position="36"/>
        <end position="58"/>
    </location>
</feature>
<organism evidence="2 3">
    <name type="scientific">Candidatus Enterococcus ferrettii</name>
    <dbReference type="NCBI Taxonomy" id="2815324"/>
    <lineage>
        <taxon>Bacteria</taxon>
        <taxon>Bacillati</taxon>
        <taxon>Bacillota</taxon>
        <taxon>Bacilli</taxon>
        <taxon>Lactobacillales</taxon>
        <taxon>Enterococcaceae</taxon>
        <taxon>Enterococcus</taxon>
    </lineage>
</organism>
<keyword evidence="1" id="KW-1133">Transmembrane helix</keyword>
<feature type="transmembrane region" description="Helical" evidence="1">
    <location>
        <begin position="9"/>
        <end position="30"/>
    </location>
</feature>
<evidence type="ECO:0000256" key="1">
    <source>
        <dbReference type="SAM" id="Phobius"/>
    </source>
</evidence>
<protein>
    <recommendedName>
        <fullName evidence="4">DUF2798 domain-containing protein</fullName>
    </recommendedName>
</protein>
<reference evidence="2 3" key="1">
    <citation type="submission" date="2021-03" db="EMBL/GenBank/DDBJ databases">
        <authorList>
            <person name="Gilmore M.S."/>
            <person name="Schwartzman J."/>
            <person name="Van Tyne D."/>
            <person name="Martin M."/>
            <person name="Earl A.M."/>
            <person name="Manson A.L."/>
            <person name="Straub T."/>
            <person name="Salamzade R."/>
            <person name="Saavedra J."/>
            <person name="Lebreton F."/>
            <person name="Prichula J."/>
            <person name="Schaufler K."/>
            <person name="Gaca A."/>
            <person name="Sgardioli B."/>
            <person name="Wagenaar J."/>
            <person name="Strong T."/>
        </authorList>
    </citation>
    <scope>NUCLEOTIDE SEQUENCE [LARGE SCALE GENOMIC DNA]</scope>
    <source>
        <strain evidence="2 3">665A</strain>
    </source>
</reference>
<name>A0ABV0EQQ3_9ENTE</name>
<evidence type="ECO:0000313" key="2">
    <source>
        <dbReference type="EMBL" id="MEO1770112.1"/>
    </source>
</evidence>
<evidence type="ECO:0008006" key="4">
    <source>
        <dbReference type="Google" id="ProtNLM"/>
    </source>
</evidence>
<sequence length="155" mass="17270">MPTNKKEGIIFTTLMCFLMVLGMSAYNLLIHQSFTLAALLTGLVPGFVVAFILDVFVVGVYAKKLAFKLPINREKKWQAIIAISFLMVIGMVTFMSLFGVMMEIGLTNHLFSDYLTAWKMNVIAALPLQLLFVGPFSRMILQKIQATNEETPAVS</sequence>
<keyword evidence="1" id="KW-0472">Membrane</keyword>
<accession>A0ABV0EQQ3</accession>
<keyword evidence="1" id="KW-0812">Transmembrane</keyword>
<dbReference type="RefSeq" id="WP_207701514.1">
    <property type="nucleotide sequence ID" value="NZ_JAFREL020000001.1"/>
</dbReference>
<gene>
    <name evidence="2" type="ORF">JZO67_002063</name>
</gene>
<evidence type="ECO:0000313" key="3">
    <source>
        <dbReference type="Proteomes" id="UP000664357"/>
    </source>
</evidence>
<dbReference type="Proteomes" id="UP000664357">
    <property type="component" value="Unassembled WGS sequence"/>
</dbReference>
<feature type="transmembrane region" description="Helical" evidence="1">
    <location>
        <begin position="79"/>
        <end position="102"/>
    </location>
</feature>